<evidence type="ECO:0000313" key="2">
    <source>
        <dbReference type="Proteomes" id="UP000186218"/>
    </source>
</evidence>
<keyword evidence="2" id="KW-1185">Reference proteome</keyword>
<proteinExistence type="predicted"/>
<dbReference type="AlphaFoldDB" id="A0A1N7FRM3"/>
<sequence>MSPGLVGKAVEKTGVPSADHPVIDDRRIAEALYTATGLINPILGTLAYADPTGLKRHILAEAVHSWHPRGAFAIPGTVVTKVVDGLTWAVDAAELPGTPTWRELPVQDRADWWLNRVGTFTTALVAYPGVLGALANRLPLQDFLGFLQQAVLLCAVQREYGIHDRYRQADLLAEVLCDRHIDSARLLAAPAPADESAVSGSRLSPRGLLDAVRTLRSSYGEIVDELRKRPAPRQPWRLLSELPVIGAPADYVGERLALREAGRELLRAVEAR</sequence>
<dbReference type="STRING" id="1344003.SAMN05445060_2227"/>
<evidence type="ECO:0000313" key="1">
    <source>
        <dbReference type="EMBL" id="SIS03012.1"/>
    </source>
</evidence>
<reference evidence="1 2" key="1">
    <citation type="submission" date="2017-01" db="EMBL/GenBank/DDBJ databases">
        <authorList>
            <person name="Mah S.A."/>
            <person name="Swanson W.J."/>
            <person name="Moy G.W."/>
            <person name="Vacquier V.D."/>
        </authorList>
    </citation>
    <scope>NUCLEOTIDE SEQUENCE [LARGE SCALE GENOMIC DNA]</scope>
    <source>
        <strain evidence="1 2">CPCC 203464</strain>
    </source>
</reference>
<organism evidence="1 2">
    <name type="scientific">Williamsia sterculiae</name>
    <dbReference type="NCBI Taxonomy" id="1344003"/>
    <lineage>
        <taxon>Bacteria</taxon>
        <taxon>Bacillati</taxon>
        <taxon>Actinomycetota</taxon>
        <taxon>Actinomycetes</taxon>
        <taxon>Mycobacteriales</taxon>
        <taxon>Nocardiaceae</taxon>
        <taxon>Williamsia</taxon>
    </lineage>
</organism>
<dbReference type="RefSeq" id="WP_143690306.1">
    <property type="nucleotide sequence ID" value="NZ_FTNT01000006.1"/>
</dbReference>
<dbReference type="OrthoDB" id="3825591at2"/>
<protein>
    <submittedName>
        <fullName evidence="1">Uncharacterized protein</fullName>
    </submittedName>
</protein>
<accession>A0A1N7FRM3</accession>
<dbReference type="Proteomes" id="UP000186218">
    <property type="component" value="Unassembled WGS sequence"/>
</dbReference>
<gene>
    <name evidence="1" type="ORF">SAMN05445060_2227</name>
</gene>
<name>A0A1N7FRM3_9NOCA</name>
<dbReference type="EMBL" id="FTNT01000006">
    <property type="protein sequence ID" value="SIS03012.1"/>
    <property type="molecule type" value="Genomic_DNA"/>
</dbReference>